<proteinExistence type="inferred from homology"/>
<dbReference type="EMBL" id="PGEZ01000003">
    <property type="protein sequence ID" value="PJJ48222.1"/>
    <property type="molecule type" value="Genomic_DNA"/>
</dbReference>
<evidence type="ECO:0000256" key="4">
    <source>
        <dbReference type="SAM" id="SignalP"/>
    </source>
</evidence>
<dbReference type="Gene3D" id="3.40.190.10">
    <property type="entry name" value="Periplasmic binding protein-like II"/>
    <property type="match status" value="2"/>
</dbReference>
<dbReference type="Pfam" id="PF09084">
    <property type="entry name" value="NMT1"/>
    <property type="match status" value="1"/>
</dbReference>
<keyword evidence="3 4" id="KW-0732">Signal</keyword>
<evidence type="ECO:0000313" key="6">
    <source>
        <dbReference type="EMBL" id="PJJ48222.1"/>
    </source>
</evidence>
<evidence type="ECO:0000256" key="3">
    <source>
        <dbReference type="ARBA" id="ARBA00022729"/>
    </source>
</evidence>
<feature type="chain" id="PRO_5014889709" evidence="4">
    <location>
        <begin position="32"/>
        <end position="332"/>
    </location>
</feature>
<dbReference type="OrthoDB" id="7808807at2"/>
<reference evidence="6 7" key="1">
    <citation type="submission" date="2017-11" db="EMBL/GenBank/DDBJ databases">
        <title>Genomic Encyclopedia of Archaeal and Bacterial Type Strains, Phase II (KMG-II): From Individual Species to Whole Genera.</title>
        <authorList>
            <person name="Goeker M."/>
        </authorList>
    </citation>
    <scope>NUCLEOTIDE SEQUENCE [LARGE SCALE GENOMIC DNA]</scope>
    <source>
        <strain evidence="6 7">DSM 27763</strain>
    </source>
</reference>
<gene>
    <name evidence="6" type="ORF">CLV56_3926</name>
</gene>
<sequence>MHRLFTRVARRRGRTIAALTLALTLSATATACGGDDASAGDGSGDDTTAVTVGVIPILDVAPIYLGVEQGFFADEGLDVTLETAQGGAAIVPGVVSGQFQFGFSNTISLLLATSEGLPLTVVADGVSSTGEEGNDFGAVIVPADSDIKTAADLEGKKVAVNTLNNINTTTTNEAVRKDGGDPSTIEYVELAFPDIIPAIQKGDVDAGQVVEPFLTIGTSSGMRAVTDNFVQTDPDLTVAMYFTSEQFAQEDPEVVEAFTSAMNESLDYAQENPDAVREVLGTYTELDADLQEQVILPRWTSEIDVDSVELLSELAVTDGLYSEQPDIDTLLP</sequence>
<dbReference type="RefSeq" id="WP_100415549.1">
    <property type="nucleotide sequence ID" value="NZ_PGEZ01000003.1"/>
</dbReference>
<comment type="subcellular location">
    <subcellularLocation>
        <location evidence="1">Periplasm</location>
    </subcellularLocation>
</comment>
<dbReference type="PANTHER" id="PTHR30024">
    <property type="entry name" value="ALIPHATIC SULFONATES-BINDING PROTEIN-RELATED"/>
    <property type="match status" value="1"/>
</dbReference>
<evidence type="ECO:0000313" key="7">
    <source>
        <dbReference type="Proteomes" id="UP000230842"/>
    </source>
</evidence>
<feature type="domain" description="SsuA/THI5-like" evidence="5">
    <location>
        <begin position="59"/>
        <end position="275"/>
    </location>
</feature>
<organism evidence="6 7">
    <name type="scientific">Mumia flava</name>
    <dbReference type="NCBI Taxonomy" id="1348852"/>
    <lineage>
        <taxon>Bacteria</taxon>
        <taxon>Bacillati</taxon>
        <taxon>Actinomycetota</taxon>
        <taxon>Actinomycetes</taxon>
        <taxon>Propionibacteriales</taxon>
        <taxon>Nocardioidaceae</taxon>
        <taxon>Mumia</taxon>
    </lineage>
</organism>
<dbReference type="PROSITE" id="PS51257">
    <property type="entry name" value="PROKAR_LIPOPROTEIN"/>
    <property type="match status" value="1"/>
</dbReference>
<dbReference type="Proteomes" id="UP000230842">
    <property type="component" value="Unassembled WGS sequence"/>
</dbReference>
<keyword evidence="7" id="KW-1185">Reference proteome</keyword>
<evidence type="ECO:0000259" key="5">
    <source>
        <dbReference type="Pfam" id="PF09084"/>
    </source>
</evidence>
<feature type="signal peptide" evidence="4">
    <location>
        <begin position="1"/>
        <end position="31"/>
    </location>
</feature>
<dbReference type="AlphaFoldDB" id="A0A2M9ARA3"/>
<evidence type="ECO:0000256" key="1">
    <source>
        <dbReference type="ARBA" id="ARBA00004418"/>
    </source>
</evidence>
<name>A0A2M9ARA3_9ACTN</name>
<protein>
    <submittedName>
        <fullName evidence="6">NitT/TauT family transport system substrate-binding protein</fullName>
    </submittedName>
</protein>
<evidence type="ECO:0000256" key="2">
    <source>
        <dbReference type="ARBA" id="ARBA00010742"/>
    </source>
</evidence>
<dbReference type="InterPro" id="IPR015168">
    <property type="entry name" value="SsuA/THI5"/>
</dbReference>
<comment type="caution">
    <text evidence="6">The sequence shown here is derived from an EMBL/GenBank/DDBJ whole genome shotgun (WGS) entry which is preliminary data.</text>
</comment>
<accession>A0A2M9ARA3</accession>
<comment type="similarity">
    <text evidence="2">Belongs to the bacterial solute-binding protein SsuA/TauA family.</text>
</comment>
<dbReference type="PANTHER" id="PTHR30024:SF47">
    <property type="entry name" value="TAURINE-BINDING PERIPLASMIC PROTEIN"/>
    <property type="match status" value="1"/>
</dbReference>
<dbReference type="GO" id="GO:0042597">
    <property type="term" value="C:periplasmic space"/>
    <property type="evidence" value="ECO:0007669"/>
    <property type="project" value="UniProtKB-SubCell"/>
</dbReference>
<dbReference type="SUPFAM" id="SSF53850">
    <property type="entry name" value="Periplasmic binding protein-like II"/>
    <property type="match status" value="1"/>
</dbReference>